<dbReference type="AlphaFoldDB" id="A0A844D7A3"/>
<dbReference type="InterPro" id="IPR020846">
    <property type="entry name" value="MFS_dom"/>
</dbReference>
<dbReference type="SUPFAM" id="SSF103473">
    <property type="entry name" value="MFS general substrate transporter"/>
    <property type="match status" value="1"/>
</dbReference>
<dbReference type="CDD" id="cd17324">
    <property type="entry name" value="MFS_NepI_like"/>
    <property type="match status" value="1"/>
</dbReference>
<feature type="transmembrane region" description="Helical" evidence="6">
    <location>
        <begin position="149"/>
        <end position="171"/>
    </location>
</feature>
<keyword evidence="3 6" id="KW-0812">Transmembrane</keyword>
<dbReference type="Pfam" id="PF07690">
    <property type="entry name" value="MFS_1"/>
    <property type="match status" value="1"/>
</dbReference>
<evidence type="ECO:0000256" key="5">
    <source>
        <dbReference type="ARBA" id="ARBA00023136"/>
    </source>
</evidence>
<feature type="transmembrane region" description="Helical" evidence="6">
    <location>
        <begin position="91"/>
        <end position="110"/>
    </location>
</feature>
<evidence type="ECO:0000256" key="6">
    <source>
        <dbReference type="SAM" id="Phobius"/>
    </source>
</evidence>
<dbReference type="PANTHER" id="PTHR43124:SF3">
    <property type="entry name" value="CHLORAMPHENICOL EFFLUX PUMP RV0191"/>
    <property type="match status" value="1"/>
</dbReference>
<name>A0A844D7A3_9BURK</name>
<dbReference type="InterPro" id="IPR050189">
    <property type="entry name" value="MFS_Efflux_Transporters"/>
</dbReference>
<protein>
    <submittedName>
        <fullName evidence="8">MFS transporter</fullName>
    </submittedName>
</protein>
<evidence type="ECO:0000313" key="8">
    <source>
        <dbReference type="EMBL" id="MRW82674.1"/>
    </source>
</evidence>
<evidence type="ECO:0000313" key="9">
    <source>
        <dbReference type="Proteomes" id="UP000439986"/>
    </source>
</evidence>
<keyword evidence="9" id="KW-1185">Reference proteome</keyword>
<dbReference type="PROSITE" id="PS50850">
    <property type="entry name" value="MFS"/>
    <property type="match status" value="1"/>
</dbReference>
<feature type="transmembrane region" description="Helical" evidence="6">
    <location>
        <begin position="312"/>
        <end position="335"/>
    </location>
</feature>
<feature type="transmembrane region" description="Helical" evidence="6">
    <location>
        <begin position="222"/>
        <end position="243"/>
    </location>
</feature>
<reference evidence="8 9" key="1">
    <citation type="submission" date="2019-11" db="EMBL/GenBank/DDBJ databases">
        <title>Novel species isolated from a subtropical stream in China.</title>
        <authorList>
            <person name="Lu H."/>
        </authorList>
    </citation>
    <scope>NUCLEOTIDE SEQUENCE [LARGE SCALE GENOMIC DNA]</scope>
    <source>
        <strain evidence="8 9">FT26W</strain>
    </source>
</reference>
<dbReference type="Gene3D" id="1.20.1250.20">
    <property type="entry name" value="MFS general substrate transporter like domains"/>
    <property type="match status" value="1"/>
</dbReference>
<dbReference type="EMBL" id="WKJL01000001">
    <property type="protein sequence ID" value="MRW82674.1"/>
    <property type="molecule type" value="Genomic_DNA"/>
</dbReference>
<evidence type="ECO:0000256" key="3">
    <source>
        <dbReference type="ARBA" id="ARBA00022692"/>
    </source>
</evidence>
<comment type="subcellular location">
    <subcellularLocation>
        <location evidence="1">Cell membrane</location>
        <topology evidence="1">Multi-pass membrane protein</topology>
    </subcellularLocation>
</comment>
<feature type="domain" description="Major facilitator superfamily (MFS) profile" evidence="7">
    <location>
        <begin position="25"/>
        <end position="398"/>
    </location>
</feature>
<dbReference type="InterPro" id="IPR036259">
    <property type="entry name" value="MFS_trans_sf"/>
</dbReference>
<dbReference type="PANTHER" id="PTHR43124">
    <property type="entry name" value="PURINE EFFLUX PUMP PBUE"/>
    <property type="match status" value="1"/>
</dbReference>
<dbReference type="Proteomes" id="UP000439986">
    <property type="component" value="Unassembled WGS sequence"/>
</dbReference>
<evidence type="ECO:0000259" key="7">
    <source>
        <dbReference type="PROSITE" id="PS50850"/>
    </source>
</evidence>
<dbReference type="GO" id="GO:0022857">
    <property type="term" value="F:transmembrane transporter activity"/>
    <property type="evidence" value="ECO:0007669"/>
    <property type="project" value="InterPro"/>
</dbReference>
<feature type="transmembrane region" description="Helical" evidence="6">
    <location>
        <begin position="62"/>
        <end position="84"/>
    </location>
</feature>
<evidence type="ECO:0000256" key="4">
    <source>
        <dbReference type="ARBA" id="ARBA00022989"/>
    </source>
</evidence>
<dbReference type="GO" id="GO:0005886">
    <property type="term" value="C:plasma membrane"/>
    <property type="evidence" value="ECO:0007669"/>
    <property type="project" value="UniProtKB-SubCell"/>
</dbReference>
<keyword evidence="4 6" id="KW-1133">Transmembrane helix</keyword>
<gene>
    <name evidence="8" type="ORF">GJ698_01040</name>
</gene>
<keyword evidence="2" id="KW-1003">Cell membrane</keyword>
<organism evidence="8 9">
    <name type="scientific">Duganella aquatilis</name>
    <dbReference type="NCBI Taxonomy" id="2666082"/>
    <lineage>
        <taxon>Bacteria</taxon>
        <taxon>Pseudomonadati</taxon>
        <taxon>Pseudomonadota</taxon>
        <taxon>Betaproteobacteria</taxon>
        <taxon>Burkholderiales</taxon>
        <taxon>Oxalobacteraceae</taxon>
        <taxon>Telluria group</taxon>
        <taxon>Duganella</taxon>
    </lineage>
</organism>
<feature type="transmembrane region" description="Helical" evidence="6">
    <location>
        <begin position="116"/>
        <end position="137"/>
    </location>
</feature>
<feature type="transmembrane region" description="Helical" evidence="6">
    <location>
        <begin position="374"/>
        <end position="394"/>
    </location>
</feature>
<comment type="caution">
    <text evidence="8">The sequence shown here is derived from an EMBL/GenBank/DDBJ whole genome shotgun (WGS) entry which is preliminary data.</text>
</comment>
<accession>A0A844D7A3</accession>
<proteinExistence type="predicted"/>
<feature type="transmembrane region" description="Helical" evidence="6">
    <location>
        <begin position="20"/>
        <end position="42"/>
    </location>
</feature>
<evidence type="ECO:0000256" key="1">
    <source>
        <dbReference type="ARBA" id="ARBA00004651"/>
    </source>
</evidence>
<sequence length="401" mass="39877">MSAMGPASTSGAQPHVPAAAAPWTAVASVGIGAFALVTSEFLPVGLLPQIAQDLGITPGQAGLMVTLPGVIAAVMAPFTLAFAGNLDRRHLLCVLLAMLAAANLAVSLATSLPVVLAGRILLGIAIGGFWTIGGSLGPRLRPGAEGARATSLIFSGVSVGTVAGVPVGTLLGNALGWRMAFGAATAVALVVVMVLMAVLPSLKPTQGQGFGDVGSVLKVPKVQVGLLAILLIFVGQFGSYTYITPYLLQHAGIGAGAISAILFGYGAAGFAGNLVAGWAASRSVKGTLVATAAMMGGSIALMVMAADHALLVVPLLMVWGLGFGMLPIAVQSWLFSAAPSKLEAVSAVFVSSAQASIGAGALLGGLLLDRFGLPSAMWLGALATLAAAVAVALVKQRSLAQ</sequence>
<dbReference type="InterPro" id="IPR011701">
    <property type="entry name" value="MFS"/>
</dbReference>
<keyword evidence="5 6" id="KW-0472">Membrane</keyword>
<feature type="transmembrane region" description="Helical" evidence="6">
    <location>
        <begin position="288"/>
        <end position="306"/>
    </location>
</feature>
<evidence type="ECO:0000256" key="2">
    <source>
        <dbReference type="ARBA" id="ARBA00022475"/>
    </source>
</evidence>
<feature type="transmembrane region" description="Helical" evidence="6">
    <location>
        <begin position="347"/>
        <end position="368"/>
    </location>
</feature>
<feature type="transmembrane region" description="Helical" evidence="6">
    <location>
        <begin position="177"/>
        <end position="202"/>
    </location>
</feature>
<feature type="transmembrane region" description="Helical" evidence="6">
    <location>
        <begin position="255"/>
        <end position="276"/>
    </location>
</feature>